<organism evidence="1 2">
    <name type="scientific">Plasmopara halstedii</name>
    <name type="common">Downy mildew of sunflower</name>
    <dbReference type="NCBI Taxonomy" id="4781"/>
    <lineage>
        <taxon>Eukaryota</taxon>
        <taxon>Sar</taxon>
        <taxon>Stramenopiles</taxon>
        <taxon>Oomycota</taxon>
        <taxon>Peronosporomycetes</taxon>
        <taxon>Peronosporales</taxon>
        <taxon>Peronosporaceae</taxon>
        <taxon>Plasmopara</taxon>
    </lineage>
</organism>
<reference evidence="2" key="1">
    <citation type="submission" date="2014-09" db="EMBL/GenBank/DDBJ databases">
        <authorList>
            <person name="Sharma Rahul"/>
            <person name="Thines Marco"/>
        </authorList>
    </citation>
    <scope>NUCLEOTIDE SEQUENCE [LARGE SCALE GENOMIC DNA]</scope>
</reference>
<dbReference type="GeneID" id="36407842"/>
<dbReference type="OrthoDB" id="128648at2759"/>
<dbReference type="STRING" id="4781.A0A0P1AMT0"/>
<proteinExistence type="predicted"/>
<dbReference type="AlphaFoldDB" id="A0A0P1AMT0"/>
<protein>
    <submittedName>
        <fullName evidence="1">Uncharacterized protein</fullName>
    </submittedName>
</protein>
<accession>A0A0P1AMT0</accession>
<dbReference type="EMBL" id="CCYD01000645">
    <property type="protein sequence ID" value="CEG42519.1"/>
    <property type="molecule type" value="Genomic_DNA"/>
</dbReference>
<dbReference type="OMA" id="ITAKYGE"/>
<evidence type="ECO:0000313" key="1">
    <source>
        <dbReference type="EMBL" id="CEG42519.1"/>
    </source>
</evidence>
<name>A0A0P1AMT0_PLAHL</name>
<sequence length="421" mass="48298">MIEKLMKRNEYNHLAKKVRQYDDLEKALQSNEMEALYNLCMNHNRENRAKKQLSAVKPLLQKYGSNNLRNDLGNLAENDGYNQQMIKHLSQEIRRKEWLKTKMSIDEVFDLLHFGDDLTTDIQAGKFDELKEYMLSLGRKKYKDQVSDHVDDELVKFLISKFGGDGNFVKQMSKAKLSGVNDESVSGLESALFRTWHGETELAVWNRLQFGNDALEALTSGKVEIAHKYYTESGSSENYIAIDYFQTSFPIPRVTVALALAKLEPATSEFATMMQHEQIKFWLSKNHDTSVVFDFLKFSRNPMNRFLDVKLEALSFYISLLNPTQPYVKAGDLWDLARLAVGSSIENDPARLLPCDIPLLELLFGKWRSRNIPSDELYEQIHGGKMADADYTDQSVVDEYKNFGKVDGSIVITSVPFPRRS</sequence>
<dbReference type="RefSeq" id="XP_024578888.1">
    <property type="nucleotide sequence ID" value="XM_024728408.1"/>
</dbReference>
<keyword evidence="2" id="KW-1185">Reference proteome</keyword>
<dbReference type="Proteomes" id="UP000054928">
    <property type="component" value="Unassembled WGS sequence"/>
</dbReference>
<evidence type="ECO:0000313" key="2">
    <source>
        <dbReference type="Proteomes" id="UP000054928"/>
    </source>
</evidence>